<keyword evidence="1" id="KW-0472">Membrane</keyword>
<accession>A0A9Q1C8S4</accession>
<evidence type="ECO:0008006" key="4">
    <source>
        <dbReference type="Google" id="ProtNLM"/>
    </source>
</evidence>
<keyword evidence="1" id="KW-0812">Transmembrane</keyword>
<dbReference type="PANTHER" id="PTHR32301">
    <property type="entry name" value="COUNTIN RECEPTOR CNR3-RELATED"/>
    <property type="match status" value="1"/>
</dbReference>
<dbReference type="PANTHER" id="PTHR32301:SF6">
    <property type="entry name" value="GOLVESIN-RELATED"/>
    <property type="match status" value="1"/>
</dbReference>
<evidence type="ECO:0000313" key="3">
    <source>
        <dbReference type="Proteomes" id="UP001152320"/>
    </source>
</evidence>
<dbReference type="SUPFAM" id="SSF52540">
    <property type="entry name" value="P-loop containing nucleoside triphosphate hydrolases"/>
    <property type="match status" value="1"/>
</dbReference>
<protein>
    <recommendedName>
        <fullName evidence="4">Sulfotransferase</fullName>
    </recommendedName>
</protein>
<dbReference type="Proteomes" id="UP001152320">
    <property type="component" value="Chromosome 5"/>
</dbReference>
<proteinExistence type="predicted"/>
<feature type="transmembrane region" description="Helical" evidence="1">
    <location>
        <begin position="20"/>
        <end position="36"/>
    </location>
</feature>
<dbReference type="Gene3D" id="3.40.50.300">
    <property type="entry name" value="P-loop containing nucleotide triphosphate hydrolases"/>
    <property type="match status" value="1"/>
</dbReference>
<gene>
    <name evidence="2" type="ORF">HOLleu_12173</name>
</gene>
<dbReference type="OrthoDB" id="10010208at2759"/>
<evidence type="ECO:0000256" key="1">
    <source>
        <dbReference type="SAM" id="Phobius"/>
    </source>
</evidence>
<name>A0A9Q1C8S4_HOLLE</name>
<sequence length="378" mass="43023">MEQSTLDGIMKYITGGKGKSIYILVTVFVVVLMLKLKTDAENWRMESPLMPPKIWLEAKRVADEVDPPDLHNEYALPTKQVLPIDGPVYNNALPNPYVTGRNITDYSKSIMAFMHNPKSGGTTLKDCILTLTQELHQRRPILLAGNDSRVEIQENILNGIINPEKYNFIMGGASLGICESFSSRKCSYFTILREPYDRMISHYFFCKDGGKSGAPCANKSIEEFTLRVGSLFFSQLAVTVTCHCDNNCDNISKQPWQCVSDHSSYYKNIEYKDEFLQFLIQHLDSYFAVIGLTEEYDTTLTILQSTFGVPFHNLCSGFQRNAGKYGSKGKASSEERKLEAKKRMLASEAVRRTLYPDVMLYERAKQIFQMQKEKLHLM</sequence>
<organism evidence="2 3">
    <name type="scientific">Holothuria leucospilota</name>
    <name type="common">Black long sea cucumber</name>
    <name type="synonym">Mertensiothuria leucospilota</name>
    <dbReference type="NCBI Taxonomy" id="206669"/>
    <lineage>
        <taxon>Eukaryota</taxon>
        <taxon>Metazoa</taxon>
        <taxon>Echinodermata</taxon>
        <taxon>Eleutherozoa</taxon>
        <taxon>Echinozoa</taxon>
        <taxon>Holothuroidea</taxon>
        <taxon>Aspidochirotacea</taxon>
        <taxon>Aspidochirotida</taxon>
        <taxon>Holothuriidae</taxon>
        <taxon>Holothuria</taxon>
    </lineage>
</organism>
<dbReference type="InterPro" id="IPR053259">
    <property type="entry name" value="Golvesin-related_Golgi"/>
</dbReference>
<dbReference type="EMBL" id="JAIZAY010000005">
    <property type="protein sequence ID" value="KAJ8041373.1"/>
    <property type="molecule type" value="Genomic_DNA"/>
</dbReference>
<keyword evidence="3" id="KW-1185">Reference proteome</keyword>
<reference evidence="2" key="1">
    <citation type="submission" date="2021-10" db="EMBL/GenBank/DDBJ databases">
        <title>Tropical sea cucumber genome reveals ecological adaptation and Cuvierian tubules defense mechanism.</title>
        <authorList>
            <person name="Chen T."/>
        </authorList>
    </citation>
    <scope>NUCLEOTIDE SEQUENCE</scope>
    <source>
        <strain evidence="2">Nanhai2018</strain>
        <tissue evidence="2">Muscle</tissue>
    </source>
</reference>
<comment type="caution">
    <text evidence="2">The sequence shown here is derived from an EMBL/GenBank/DDBJ whole genome shotgun (WGS) entry which is preliminary data.</text>
</comment>
<keyword evidence="1" id="KW-1133">Transmembrane helix</keyword>
<dbReference type="InterPro" id="IPR027417">
    <property type="entry name" value="P-loop_NTPase"/>
</dbReference>
<dbReference type="AlphaFoldDB" id="A0A9Q1C8S4"/>
<evidence type="ECO:0000313" key="2">
    <source>
        <dbReference type="EMBL" id="KAJ8041373.1"/>
    </source>
</evidence>